<dbReference type="AlphaFoldDB" id="A0A1Y0CZ86"/>
<dbReference type="CDD" id="cd01285">
    <property type="entry name" value="nucleoside_deaminase"/>
    <property type="match status" value="1"/>
</dbReference>
<dbReference type="Pfam" id="PF00383">
    <property type="entry name" value="dCMP_cyt_deam_1"/>
    <property type="match status" value="1"/>
</dbReference>
<dbReference type="PROSITE" id="PS00903">
    <property type="entry name" value="CYT_DCMP_DEAMINASES_1"/>
    <property type="match status" value="1"/>
</dbReference>
<dbReference type="OrthoDB" id="9802676at2"/>
<evidence type="ECO:0000313" key="5">
    <source>
        <dbReference type="Proteomes" id="UP000243793"/>
    </source>
</evidence>
<proteinExistence type="predicted"/>
<dbReference type="SUPFAM" id="SSF53927">
    <property type="entry name" value="Cytidine deaminase-like"/>
    <property type="match status" value="1"/>
</dbReference>
<evidence type="ECO:0000256" key="2">
    <source>
        <dbReference type="ARBA" id="ARBA00022833"/>
    </source>
</evidence>
<dbReference type="GO" id="GO:0002100">
    <property type="term" value="P:tRNA wobble adenosine to inosine editing"/>
    <property type="evidence" value="ECO:0007669"/>
    <property type="project" value="InterPro"/>
</dbReference>
<dbReference type="Proteomes" id="UP000243793">
    <property type="component" value="Chromosome"/>
</dbReference>
<evidence type="ECO:0000313" key="4">
    <source>
        <dbReference type="EMBL" id="ART80632.1"/>
    </source>
</evidence>
<dbReference type="GO" id="GO:0008270">
    <property type="term" value="F:zinc ion binding"/>
    <property type="evidence" value="ECO:0007669"/>
    <property type="project" value="InterPro"/>
</dbReference>
<evidence type="ECO:0000259" key="3">
    <source>
        <dbReference type="PROSITE" id="PS51747"/>
    </source>
</evidence>
<keyword evidence="5" id="KW-1185">Reference proteome</keyword>
<gene>
    <name evidence="4" type="ORF">CBP12_11150</name>
</gene>
<feature type="domain" description="CMP/dCMP-type deaminase" evidence="3">
    <location>
        <begin position="1"/>
        <end position="128"/>
    </location>
</feature>
<dbReference type="RefSeq" id="WP_086964501.1">
    <property type="nucleotide sequence ID" value="NZ_CP021376.1"/>
</dbReference>
<organism evidence="4 5">
    <name type="scientific">Oceanisphaera avium</name>
    <dbReference type="NCBI Taxonomy" id="1903694"/>
    <lineage>
        <taxon>Bacteria</taxon>
        <taxon>Pseudomonadati</taxon>
        <taxon>Pseudomonadota</taxon>
        <taxon>Gammaproteobacteria</taxon>
        <taxon>Aeromonadales</taxon>
        <taxon>Aeromonadaceae</taxon>
        <taxon>Oceanisphaera</taxon>
    </lineage>
</organism>
<dbReference type="InterPro" id="IPR016193">
    <property type="entry name" value="Cytidine_deaminase-like"/>
</dbReference>
<dbReference type="InterPro" id="IPR002125">
    <property type="entry name" value="CMP_dCMP_dom"/>
</dbReference>
<evidence type="ECO:0000256" key="1">
    <source>
        <dbReference type="ARBA" id="ARBA00022723"/>
    </source>
</evidence>
<sequence>MNDKSLIQRAVDLACESVAQGGEPFGAILVQDGKVLAEAMNQAHVDHDPTAHAEIQALRIASREHARFTHPGSIMYASGKPCPMCMAAMVNAGVERVVFCADDEIGGPFGYSTEQGYARMQQSFGQQGAKVEHLPIDEQSKPFTLYAEKNPA</sequence>
<dbReference type="GO" id="GO:0006152">
    <property type="term" value="P:purine nucleoside catabolic process"/>
    <property type="evidence" value="ECO:0007669"/>
    <property type="project" value="TreeGrafter"/>
</dbReference>
<dbReference type="EMBL" id="CP021376">
    <property type="protein sequence ID" value="ART80632.1"/>
    <property type="molecule type" value="Genomic_DNA"/>
</dbReference>
<dbReference type="PROSITE" id="PS51747">
    <property type="entry name" value="CYT_DCMP_DEAMINASES_2"/>
    <property type="match status" value="1"/>
</dbReference>
<protein>
    <submittedName>
        <fullName evidence="4">tRNA-specific adenosine deaminase</fullName>
    </submittedName>
</protein>
<keyword evidence="2" id="KW-0862">Zinc</keyword>
<reference evidence="5" key="1">
    <citation type="submission" date="2017-05" db="EMBL/GenBank/DDBJ databases">
        <authorList>
            <person name="Sung H."/>
        </authorList>
    </citation>
    <scope>NUCLEOTIDE SEQUENCE [LARGE SCALE GENOMIC DNA]</scope>
    <source>
        <strain evidence="5">AMac2203</strain>
    </source>
</reference>
<dbReference type="Gene3D" id="3.40.140.10">
    <property type="entry name" value="Cytidine Deaminase, domain 2"/>
    <property type="match status" value="1"/>
</dbReference>
<name>A0A1Y0CZ86_9GAMM</name>
<dbReference type="PANTHER" id="PTHR11079">
    <property type="entry name" value="CYTOSINE DEAMINASE FAMILY MEMBER"/>
    <property type="match status" value="1"/>
</dbReference>
<dbReference type="PANTHER" id="PTHR11079:SF161">
    <property type="entry name" value="CMP_DCMP-TYPE DEAMINASE DOMAIN-CONTAINING PROTEIN"/>
    <property type="match status" value="1"/>
</dbReference>
<dbReference type="KEGG" id="ocm:CBP12_11150"/>
<dbReference type="InterPro" id="IPR016192">
    <property type="entry name" value="APOBEC/CMP_deaminase_Zn-bd"/>
</dbReference>
<dbReference type="GO" id="GO:0052717">
    <property type="term" value="F:tRNA-specific adenosine-34 deaminase activity"/>
    <property type="evidence" value="ECO:0007669"/>
    <property type="project" value="UniProtKB-EC"/>
</dbReference>
<dbReference type="GO" id="GO:0047974">
    <property type="term" value="F:guanosine deaminase activity"/>
    <property type="evidence" value="ECO:0007669"/>
    <property type="project" value="TreeGrafter"/>
</dbReference>
<accession>A0A1Y0CZ86</accession>
<keyword evidence="1" id="KW-0479">Metal-binding</keyword>